<dbReference type="Gene3D" id="1.10.10.10">
    <property type="entry name" value="Winged helix-like DNA-binding domain superfamily/Winged helix DNA-binding domain"/>
    <property type="match status" value="1"/>
</dbReference>
<dbReference type="EMBL" id="JBHSKX010000004">
    <property type="protein sequence ID" value="MFC5368911.1"/>
    <property type="molecule type" value="Genomic_DNA"/>
</dbReference>
<dbReference type="InterPro" id="IPR051081">
    <property type="entry name" value="HTH_MetalResp_TranReg"/>
</dbReference>
<accession>A0ABD5RGG9</accession>
<evidence type="ECO:0000256" key="3">
    <source>
        <dbReference type="ARBA" id="ARBA00023163"/>
    </source>
</evidence>
<dbReference type="InterPro" id="IPR036388">
    <property type="entry name" value="WH-like_DNA-bd_sf"/>
</dbReference>
<dbReference type="SMART" id="SM00418">
    <property type="entry name" value="HTH_ARSR"/>
    <property type="match status" value="1"/>
</dbReference>
<dbReference type="InterPro" id="IPR011991">
    <property type="entry name" value="ArsR-like_HTH"/>
</dbReference>
<comment type="caution">
    <text evidence="5">The sequence shown here is derived from an EMBL/GenBank/DDBJ whole genome shotgun (WGS) entry which is preliminary data.</text>
</comment>
<keyword evidence="3" id="KW-0804">Transcription</keyword>
<dbReference type="Proteomes" id="UP001596201">
    <property type="component" value="Unassembled WGS sequence"/>
</dbReference>
<evidence type="ECO:0000256" key="1">
    <source>
        <dbReference type="ARBA" id="ARBA00023015"/>
    </source>
</evidence>
<dbReference type="GO" id="GO:0003677">
    <property type="term" value="F:DNA binding"/>
    <property type="evidence" value="ECO:0007669"/>
    <property type="project" value="UniProtKB-KW"/>
</dbReference>
<dbReference type="InterPro" id="IPR036390">
    <property type="entry name" value="WH_DNA-bd_sf"/>
</dbReference>
<organism evidence="5 6">
    <name type="scientific">Salinirubrum litoreum</name>
    <dbReference type="NCBI Taxonomy" id="1126234"/>
    <lineage>
        <taxon>Archaea</taxon>
        <taxon>Methanobacteriati</taxon>
        <taxon>Methanobacteriota</taxon>
        <taxon>Stenosarchaea group</taxon>
        <taxon>Halobacteria</taxon>
        <taxon>Halobacteriales</taxon>
        <taxon>Haloferacaceae</taxon>
        <taxon>Salinirubrum</taxon>
    </lineage>
</organism>
<dbReference type="PRINTS" id="PR00778">
    <property type="entry name" value="HTHARSR"/>
</dbReference>
<evidence type="ECO:0000313" key="6">
    <source>
        <dbReference type="Proteomes" id="UP001596201"/>
    </source>
</evidence>
<dbReference type="InterPro" id="IPR001845">
    <property type="entry name" value="HTH_ArsR_DNA-bd_dom"/>
</dbReference>
<proteinExistence type="predicted"/>
<sequence>MNSSSDSSRDRLTRFITAREGSCCDGQAAARLDRLRSYRDGGPTDTTADLRALKTLGDGTRHTIVRLLAAADRELCVCEIEPVVDVSDSAVSHALSDLHDAGLVMRRQSGTWRYYAPTERAEALLDTLDATREGER</sequence>
<dbReference type="PANTHER" id="PTHR33154:SF33">
    <property type="entry name" value="TRANSCRIPTIONAL REPRESSOR SDPR"/>
    <property type="match status" value="1"/>
</dbReference>
<dbReference type="NCBIfam" id="NF033788">
    <property type="entry name" value="HTH_metalloreg"/>
    <property type="match status" value="1"/>
</dbReference>
<dbReference type="PANTHER" id="PTHR33154">
    <property type="entry name" value="TRANSCRIPTIONAL REGULATOR, ARSR FAMILY"/>
    <property type="match status" value="1"/>
</dbReference>
<protein>
    <submittedName>
        <fullName evidence="5">ArsR/SmtB family transcription factor</fullName>
    </submittedName>
</protein>
<dbReference type="AlphaFoldDB" id="A0ABD5RGG9"/>
<keyword evidence="2" id="KW-0238">DNA-binding</keyword>
<keyword evidence="6" id="KW-1185">Reference proteome</keyword>
<gene>
    <name evidence="5" type="ORF">ACFPJ5_18450</name>
</gene>
<dbReference type="Pfam" id="PF01022">
    <property type="entry name" value="HTH_5"/>
    <property type="match status" value="1"/>
</dbReference>
<dbReference type="PROSITE" id="PS50987">
    <property type="entry name" value="HTH_ARSR_2"/>
    <property type="match status" value="1"/>
</dbReference>
<feature type="domain" description="HTH arsR-type" evidence="4">
    <location>
        <begin position="41"/>
        <end position="136"/>
    </location>
</feature>
<keyword evidence="1" id="KW-0805">Transcription regulation</keyword>
<evidence type="ECO:0000259" key="4">
    <source>
        <dbReference type="PROSITE" id="PS50987"/>
    </source>
</evidence>
<evidence type="ECO:0000313" key="5">
    <source>
        <dbReference type="EMBL" id="MFC5368911.1"/>
    </source>
</evidence>
<dbReference type="RefSeq" id="WP_227230968.1">
    <property type="nucleotide sequence ID" value="NZ_JAJCVJ010000003.1"/>
</dbReference>
<dbReference type="SUPFAM" id="SSF46785">
    <property type="entry name" value="Winged helix' DNA-binding domain"/>
    <property type="match status" value="1"/>
</dbReference>
<dbReference type="CDD" id="cd00090">
    <property type="entry name" value="HTH_ARSR"/>
    <property type="match status" value="1"/>
</dbReference>
<evidence type="ECO:0000256" key="2">
    <source>
        <dbReference type="ARBA" id="ARBA00023125"/>
    </source>
</evidence>
<name>A0ABD5RGG9_9EURY</name>
<reference evidence="5 6" key="1">
    <citation type="journal article" date="2019" name="Int. J. Syst. Evol. Microbiol.">
        <title>The Global Catalogue of Microorganisms (GCM) 10K type strain sequencing project: providing services to taxonomists for standard genome sequencing and annotation.</title>
        <authorList>
            <consortium name="The Broad Institute Genomics Platform"/>
            <consortium name="The Broad Institute Genome Sequencing Center for Infectious Disease"/>
            <person name="Wu L."/>
            <person name="Ma J."/>
        </authorList>
    </citation>
    <scope>NUCLEOTIDE SEQUENCE [LARGE SCALE GENOMIC DNA]</scope>
    <source>
        <strain evidence="5 6">CGMCC 1.12237</strain>
    </source>
</reference>